<accession>A0A0L0FPU4</accession>
<keyword evidence="2" id="KW-0663">Pyridoxal phosphate</keyword>
<evidence type="ECO:0000256" key="1">
    <source>
        <dbReference type="ARBA" id="ARBA00001933"/>
    </source>
</evidence>
<feature type="region of interest" description="Disordered" evidence="4">
    <location>
        <begin position="658"/>
        <end position="699"/>
    </location>
</feature>
<evidence type="ECO:0000313" key="6">
    <source>
        <dbReference type="Proteomes" id="UP000054560"/>
    </source>
</evidence>
<feature type="region of interest" description="Disordered" evidence="4">
    <location>
        <begin position="67"/>
        <end position="95"/>
    </location>
</feature>
<reference evidence="5 6" key="1">
    <citation type="submission" date="2011-02" db="EMBL/GenBank/DDBJ databases">
        <title>The Genome Sequence of Sphaeroforma arctica JP610.</title>
        <authorList>
            <consortium name="The Broad Institute Genome Sequencing Platform"/>
            <person name="Russ C."/>
            <person name="Cuomo C."/>
            <person name="Young S.K."/>
            <person name="Zeng Q."/>
            <person name="Gargeya S."/>
            <person name="Alvarado L."/>
            <person name="Berlin A."/>
            <person name="Chapman S.B."/>
            <person name="Chen Z."/>
            <person name="Freedman E."/>
            <person name="Gellesch M."/>
            <person name="Goldberg J."/>
            <person name="Griggs A."/>
            <person name="Gujja S."/>
            <person name="Heilman E."/>
            <person name="Heiman D."/>
            <person name="Howarth C."/>
            <person name="Mehta T."/>
            <person name="Neiman D."/>
            <person name="Pearson M."/>
            <person name="Roberts A."/>
            <person name="Saif S."/>
            <person name="Shea T."/>
            <person name="Shenoy N."/>
            <person name="Sisk P."/>
            <person name="Stolte C."/>
            <person name="Sykes S."/>
            <person name="White J."/>
            <person name="Yandava C."/>
            <person name="Burger G."/>
            <person name="Gray M.W."/>
            <person name="Holland P.W.H."/>
            <person name="King N."/>
            <person name="Lang F.B.F."/>
            <person name="Roger A.J."/>
            <person name="Ruiz-Trillo I."/>
            <person name="Haas B."/>
            <person name="Nusbaum C."/>
            <person name="Birren B."/>
        </authorList>
    </citation>
    <scope>NUCLEOTIDE SEQUENCE [LARGE SCALE GENOMIC DNA]</scope>
    <source>
        <strain evidence="5 6">JP610</strain>
    </source>
</reference>
<dbReference type="PANTHER" id="PTHR42735">
    <property type="match status" value="1"/>
</dbReference>
<dbReference type="RefSeq" id="XP_014152732.1">
    <property type="nucleotide sequence ID" value="XM_014297257.1"/>
</dbReference>
<dbReference type="InterPro" id="IPR015424">
    <property type="entry name" value="PyrdxlP-dep_Trfase"/>
</dbReference>
<dbReference type="eggNOG" id="KOG1383">
    <property type="taxonomic scope" value="Eukaryota"/>
</dbReference>
<organism evidence="5 6">
    <name type="scientific">Sphaeroforma arctica JP610</name>
    <dbReference type="NCBI Taxonomy" id="667725"/>
    <lineage>
        <taxon>Eukaryota</taxon>
        <taxon>Ichthyosporea</taxon>
        <taxon>Ichthyophonida</taxon>
        <taxon>Sphaeroforma</taxon>
    </lineage>
</organism>
<evidence type="ECO:0000256" key="3">
    <source>
        <dbReference type="ARBA" id="ARBA00023239"/>
    </source>
</evidence>
<sequence>MPAAATWLRIAERGLALSAAYFLARKLKRYGFLTTTVYVVGNVCEAASDVGTTLGWVYKTVSASVDAARDQGSQPETSDVVEERDPNRTTPKPLPQAKTRKGIAIALPIKGMSKEEIISTLVKLKYKDHTPVSQMQLTDISPFAQTLRVTNPATSASELPTVADASLVDDRESSVLDTLEAGTADVKASRNLYVRGAATNTGPIVTPSRNLSRSAPRVLHRQNPEYTRNENIGQDDGRVWELYGHGRLNDYHPPPSVLRMESDVVSMLARAFSAPSMDIGGYVTSSAWDVASEVIGCALQNRTNSQCTVVLVGDCHRSWEHVIESLGAQRVCIPVVCGADTSVLLKLRQHLHTDTALVIVNPFTPTYNRLLSKRTGTCTTANLAWMGESCTNLVQSILRVINSAEIPVHVDITEHSMLFPSIPVAVATVQIALNEDHEPNEVEFDESATAKSSTELLSSVANNHRGTMRSLVSESTTGPVVSLGFGVDGVTSLSVCVDSVLSHENTCAVVYRDKSYRPAGTPRPGVTSGSIASAWATMMNFGLEGYSLAANDLVVARARLCESIAEMDELDVSLSYVEALALQVHTTPTMTDTLGATVVNTLDIATIGAQLNARSWLVDFVAEPHPHLSVSVSLAMIPSLEDFLEDLHSIVKKQKMSRKITTGRKPLTATSLGNALRSKHSKRKPSVSQSTVNPNTAASYNPTGSMLNYFSQMVGYGQTDNTAKAGMVHPGKDHLQGNDFVARRLRNVLKGPHGST</sequence>
<dbReference type="Gene3D" id="3.90.1150.10">
    <property type="entry name" value="Aspartate Aminotransferase, domain 1"/>
    <property type="match status" value="1"/>
</dbReference>
<dbReference type="GeneID" id="25909251"/>
<dbReference type="PANTHER" id="PTHR42735:SF6">
    <property type="entry name" value="SPHINGOSINE-1-PHOSPHATE LYASE 1"/>
    <property type="match status" value="1"/>
</dbReference>
<feature type="compositionally biased region" description="Polar residues" evidence="4">
    <location>
        <begin position="686"/>
        <end position="699"/>
    </location>
</feature>
<dbReference type="Gene3D" id="3.40.640.10">
    <property type="entry name" value="Type I PLP-dependent aspartate aminotransferase-like (Major domain)"/>
    <property type="match status" value="1"/>
</dbReference>
<dbReference type="STRING" id="667725.A0A0L0FPU4"/>
<dbReference type="EMBL" id="KQ242415">
    <property type="protein sequence ID" value="KNC78830.1"/>
    <property type="molecule type" value="Genomic_DNA"/>
</dbReference>
<keyword evidence="6" id="KW-1185">Reference proteome</keyword>
<dbReference type="SUPFAM" id="SSF53383">
    <property type="entry name" value="PLP-dependent transferases"/>
    <property type="match status" value="2"/>
</dbReference>
<dbReference type="AlphaFoldDB" id="A0A0L0FPU4"/>
<evidence type="ECO:0000256" key="4">
    <source>
        <dbReference type="SAM" id="MobiDB-lite"/>
    </source>
</evidence>
<keyword evidence="3" id="KW-0456">Lyase</keyword>
<evidence type="ECO:0000313" key="5">
    <source>
        <dbReference type="EMBL" id="KNC78830.1"/>
    </source>
</evidence>
<dbReference type="InterPro" id="IPR015421">
    <property type="entry name" value="PyrdxlP-dep_Trfase_major"/>
</dbReference>
<name>A0A0L0FPU4_9EUKA</name>
<protein>
    <submittedName>
        <fullName evidence="5">Uncharacterized protein</fullName>
    </submittedName>
</protein>
<gene>
    <name evidence="5" type="ORF">SARC_08747</name>
</gene>
<evidence type="ECO:0000256" key="2">
    <source>
        <dbReference type="ARBA" id="ARBA00022898"/>
    </source>
</evidence>
<dbReference type="Proteomes" id="UP000054560">
    <property type="component" value="Unassembled WGS sequence"/>
</dbReference>
<dbReference type="InterPro" id="IPR015422">
    <property type="entry name" value="PyrdxlP-dep_Trfase_small"/>
</dbReference>
<proteinExistence type="predicted"/>
<comment type="cofactor">
    <cofactor evidence="1">
        <name>pyridoxal 5'-phosphate</name>
        <dbReference type="ChEBI" id="CHEBI:597326"/>
    </cofactor>
</comment>
<dbReference type="InterPro" id="IPR050477">
    <property type="entry name" value="GrpII_AminoAcid_Decarb"/>
</dbReference>